<keyword evidence="2" id="KW-1185">Reference proteome</keyword>
<protein>
    <submittedName>
        <fullName evidence="1">Uncharacterized protein</fullName>
    </submittedName>
</protein>
<dbReference type="Proteomes" id="UP000694620">
    <property type="component" value="Chromosome 11"/>
</dbReference>
<reference evidence="1" key="3">
    <citation type="submission" date="2025-09" db="UniProtKB">
        <authorList>
            <consortium name="Ensembl"/>
        </authorList>
    </citation>
    <scope>IDENTIFICATION</scope>
</reference>
<proteinExistence type="predicted"/>
<dbReference type="GeneTree" id="ENSGT01150000287455"/>
<evidence type="ECO:0000313" key="1">
    <source>
        <dbReference type="Ensembl" id="ENSECRP00000016505.1"/>
    </source>
</evidence>
<reference evidence="1" key="1">
    <citation type="submission" date="2021-06" db="EMBL/GenBank/DDBJ databases">
        <authorList>
            <consortium name="Wellcome Sanger Institute Data Sharing"/>
        </authorList>
    </citation>
    <scope>NUCLEOTIDE SEQUENCE [LARGE SCALE GENOMIC DNA]</scope>
</reference>
<dbReference type="Ensembl" id="ENSECRT00000016799.1">
    <property type="protein sequence ID" value="ENSECRP00000016505.1"/>
    <property type="gene ID" value="ENSECRG00000010983.1"/>
</dbReference>
<sequence>MAESSVLLSVQSLLNHQLGNFAPIVTDFNIQSKMLISTQAVASKTIRAHVQILRDFKSKLGSRRGSFRNLQRETLREELRRIVVHVHELSVYSIFDEQSTVRCVYLEILLTRISHHAQLAIRNLHRTQSQILNDISNKGKNPFCLTCEELKGYADFSEGRGN</sequence>
<evidence type="ECO:0000313" key="2">
    <source>
        <dbReference type="Proteomes" id="UP000694620"/>
    </source>
</evidence>
<accession>A0A8C4X9Z7</accession>
<name>A0A8C4X9Z7_ERPCA</name>
<reference evidence="1" key="2">
    <citation type="submission" date="2025-08" db="UniProtKB">
        <authorList>
            <consortium name="Ensembl"/>
        </authorList>
    </citation>
    <scope>IDENTIFICATION</scope>
</reference>
<organism evidence="1 2">
    <name type="scientific">Erpetoichthys calabaricus</name>
    <name type="common">Rope fish</name>
    <name type="synonym">Calamoichthys calabaricus</name>
    <dbReference type="NCBI Taxonomy" id="27687"/>
    <lineage>
        <taxon>Eukaryota</taxon>
        <taxon>Metazoa</taxon>
        <taxon>Chordata</taxon>
        <taxon>Craniata</taxon>
        <taxon>Vertebrata</taxon>
        <taxon>Euteleostomi</taxon>
        <taxon>Actinopterygii</taxon>
        <taxon>Polypteriformes</taxon>
        <taxon>Polypteridae</taxon>
        <taxon>Erpetoichthys</taxon>
    </lineage>
</organism>
<dbReference type="AlphaFoldDB" id="A0A8C4X9Z7"/>